<dbReference type="SUPFAM" id="SSF55729">
    <property type="entry name" value="Acyl-CoA N-acyltransferases (Nat)"/>
    <property type="match status" value="1"/>
</dbReference>
<protein>
    <recommendedName>
        <fullName evidence="3">GNAT superfamily acetyltransferase</fullName>
    </recommendedName>
</protein>
<dbReference type="InterPro" id="IPR038764">
    <property type="entry name" value="GNAT_N_AcTrfase_prd"/>
</dbReference>
<evidence type="ECO:0000313" key="2">
    <source>
        <dbReference type="Proteomes" id="UP001501470"/>
    </source>
</evidence>
<name>A0ABN2A335_9ACTN</name>
<dbReference type="Gene3D" id="3.40.630.30">
    <property type="match status" value="1"/>
</dbReference>
<dbReference type="PANTHER" id="PTHR41700:SF1">
    <property type="entry name" value="N-ACETYLTRANSFERASE DOMAIN-CONTAINING PROTEIN"/>
    <property type="match status" value="1"/>
</dbReference>
<gene>
    <name evidence="1" type="ORF">GCM10009827_025260</name>
</gene>
<dbReference type="RefSeq" id="WP_344502001.1">
    <property type="nucleotide sequence ID" value="NZ_BAAAQD010000004.1"/>
</dbReference>
<organism evidence="1 2">
    <name type="scientific">Dactylosporangium maewongense</name>
    <dbReference type="NCBI Taxonomy" id="634393"/>
    <lineage>
        <taxon>Bacteria</taxon>
        <taxon>Bacillati</taxon>
        <taxon>Actinomycetota</taxon>
        <taxon>Actinomycetes</taxon>
        <taxon>Micromonosporales</taxon>
        <taxon>Micromonosporaceae</taxon>
        <taxon>Dactylosporangium</taxon>
    </lineage>
</organism>
<sequence>MATLETAATAATTGDAAADAADAQARAAADAAGVTVRETTGDDGFQAMHRLFDRIWRPDPANQPVTAVLLRAFSKADNYVAGAYDGDELVGACVAFFGPPAHATMHSHITGVAAGGGRRAVGFALKTHQRGWAVRRGLRTISWTYDPLVARNSYFNLAKLAATPAEYLTNFYGGMNDGLNGADDSDRLLVSWDLAAPAVEAACGGRPATRTVEHELHRGAVVGLGRSADGRPAPGDLDKDTDGRAILVAVPPDIETLRRTDPDAAHAWRIAVRETLGTLMANGRRVTGFDRAGWYVLTEGNDGTS</sequence>
<evidence type="ECO:0008006" key="3">
    <source>
        <dbReference type="Google" id="ProtNLM"/>
    </source>
</evidence>
<evidence type="ECO:0000313" key="1">
    <source>
        <dbReference type="EMBL" id="GAA1510038.1"/>
    </source>
</evidence>
<accession>A0ABN2A335</accession>
<proteinExistence type="predicted"/>
<dbReference type="EMBL" id="BAAAQD010000004">
    <property type="protein sequence ID" value="GAA1510038.1"/>
    <property type="molecule type" value="Genomic_DNA"/>
</dbReference>
<keyword evidence="2" id="KW-1185">Reference proteome</keyword>
<comment type="caution">
    <text evidence="1">The sequence shown here is derived from an EMBL/GenBank/DDBJ whole genome shotgun (WGS) entry which is preliminary data.</text>
</comment>
<reference evidence="1 2" key="1">
    <citation type="journal article" date="2019" name="Int. J. Syst. Evol. Microbiol.">
        <title>The Global Catalogue of Microorganisms (GCM) 10K type strain sequencing project: providing services to taxonomists for standard genome sequencing and annotation.</title>
        <authorList>
            <consortium name="The Broad Institute Genomics Platform"/>
            <consortium name="The Broad Institute Genome Sequencing Center for Infectious Disease"/>
            <person name="Wu L."/>
            <person name="Ma J."/>
        </authorList>
    </citation>
    <scope>NUCLEOTIDE SEQUENCE [LARGE SCALE GENOMIC DNA]</scope>
    <source>
        <strain evidence="1 2">JCM 15933</strain>
    </source>
</reference>
<dbReference type="Proteomes" id="UP001501470">
    <property type="component" value="Unassembled WGS sequence"/>
</dbReference>
<dbReference type="PANTHER" id="PTHR41700">
    <property type="entry name" value="GCN5-RELATED N-ACETYLTRANSFERASE"/>
    <property type="match status" value="1"/>
</dbReference>
<dbReference type="InterPro" id="IPR016181">
    <property type="entry name" value="Acyl_CoA_acyltransferase"/>
</dbReference>